<accession>A0A974NR78</accession>
<evidence type="ECO:0000313" key="3">
    <source>
        <dbReference type="Proteomes" id="UP000595254"/>
    </source>
</evidence>
<name>A0A974NR78_PERPY</name>
<dbReference type="RefSeq" id="WP_051387363.1">
    <property type="nucleotide sequence ID" value="NZ_CP068053.1"/>
</dbReference>
<dbReference type="KEGG" id="ppsr:I6J18_11345"/>
<evidence type="ECO:0000259" key="1">
    <source>
        <dbReference type="Pfam" id="PF03205"/>
    </source>
</evidence>
<reference evidence="2 3" key="1">
    <citation type="submission" date="2021-01" db="EMBL/GenBank/DDBJ databases">
        <title>FDA dAtabase for Regulatory Grade micrObial Sequences (FDA-ARGOS): Supporting development and validation of Infectious Disease Dx tests.</title>
        <authorList>
            <person name="Nelson B."/>
            <person name="Plummer A."/>
            <person name="Tallon L."/>
            <person name="Sadzewicz L."/>
            <person name="Zhao X."/>
            <person name="Boylan J."/>
            <person name="Ott S."/>
            <person name="Bowen H."/>
            <person name="Vavikolanu K."/>
            <person name="Mehta A."/>
            <person name="Aluvathingal J."/>
            <person name="Nadendla S."/>
            <person name="Myers T."/>
            <person name="Yan Y."/>
            <person name="Sichtig H."/>
        </authorList>
    </citation>
    <scope>NUCLEOTIDE SEQUENCE [LARGE SCALE GENOMIC DNA]</scope>
    <source>
        <strain evidence="2 3">FDAARGOS_1161</strain>
    </source>
</reference>
<evidence type="ECO:0000313" key="2">
    <source>
        <dbReference type="EMBL" id="QQT02369.1"/>
    </source>
</evidence>
<dbReference type="AlphaFoldDB" id="A0A974NR78"/>
<sequence>MVNTIVFQIVGFKNSGKTTLIKNLIHLLTNQQIEVAVLKHHGHGGIPDIGENDSEQHFSAGAAASMVEGAGTIQLLSRMSKNEPPSVPALLGVLRFFEPHVILIEGYKREIYPKAVLVKEESDFKLLNELDNIQAVIAWPDCYQKAANLVSKPIPIFQLGESDFYDWFLNEYCQ</sequence>
<dbReference type="InterPro" id="IPR004435">
    <property type="entry name" value="MobB_dom"/>
</dbReference>
<gene>
    <name evidence="2" type="primary">mobB</name>
    <name evidence="2" type="ORF">I6J18_11345</name>
</gene>
<protein>
    <submittedName>
        <fullName evidence="2">Molybdopterin-guanine dinucleotide biosynthesis protein B</fullName>
    </submittedName>
</protein>
<keyword evidence="3" id="KW-1185">Reference proteome</keyword>
<dbReference type="PANTHER" id="PTHR40072">
    <property type="entry name" value="MOLYBDOPTERIN-GUANINE DINUCLEOTIDE BIOSYNTHESIS ADAPTER PROTEIN-RELATED"/>
    <property type="match status" value="1"/>
</dbReference>
<organism evidence="2 3">
    <name type="scientific">Peribacillus psychrosaccharolyticus</name>
    <name type="common">Bacillus psychrosaccharolyticus</name>
    <dbReference type="NCBI Taxonomy" id="1407"/>
    <lineage>
        <taxon>Bacteria</taxon>
        <taxon>Bacillati</taxon>
        <taxon>Bacillota</taxon>
        <taxon>Bacilli</taxon>
        <taxon>Bacillales</taxon>
        <taxon>Bacillaceae</taxon>
        <taxon>Peribacillus</taxon>
    </lineage>
</organism>
<dbReference type="Pfam" id="PF03205">
    <property type="entry name" value="MobB"/>
    <property type="match status" value="1"/>
</dbReference>
<proteinExistence type="predicted"/>
<feature type="domain" description="Molybdopterin-guanine dinucleotide biosynthesis protein B (MobB)" evidence="1">
    <location>
        <begin position="6"/>
        <end position="138"/>
    </location>
</feature>
<dbReference type="SUPFAM" id="SSF52540">
    <property type="entry name" value="P-loop containing nucleoside triphosphate hydrolases"/>
    <property type="match status" value="1"/>
</dbReference>
<dbReference type="InterPro" id="IPR052539">
    <property type="entry name" value="MGD_biosynthesis_adapter"/>
</dbReference>
<dbReference type="Proteomes" id="UP000595254">
    <property type="component" value="Chromosome"/>
</dbReference>
<dbReference type="EMBL" id="CP068053">
    <property type="protein sequence ID" value="QQT02369.1"/>
    <property type="molecule type" value="Genomic_DNA"/>
</dbReference>
<dbReference type="GO" id="GO:0005525">
    <property type="term" value="F:GTP binding"/>
    <property type="evidence" value="ECO:0007669"/>
    <property type="project" value="InterPro"/>
</dbReference>
<dbReference type="PANTHER" id="PTHR40072:SF1">
    <property type="entry name" value="MOLYBDOPTERIN-GUANINE DINUCLEOTIDE BIOSYNTHESIS ADAPTER PROTEIN"/>
    <property type="match status" value="1"/>
</dbReference>
<dbReference type="Gene3D" id="3.40.50.300">
    <property type="entry name" value="P-loop containing nucleotide triphosphate hydrolases"/>
    <property type="match status" value="1"/>
</dbReference>
<dbReference type="GO" id="GO:0006777">
    <property type="term" value="P:Mo-molybdopterin cofactor biosynthetic process"/>
    <property type="evidence" value="ECO:0007669"/>
    <property type="project" value="InterPro"/>
</dbReference>
<dbReference type="InterPro" id="IPR027417">
    <property type="entry name" value="P-loop_NTPase"/>
</dbReference>
<dbReference type="NCBIfam" id="TIGR00176">
    <property type="entry name" value="mobB"/>
    <property type="match status" value="1"/>
</dbReference>